<dbReference type="EMBL" id="KN846951">
    <property type="protein sequence ID" value="KIV85317.1"/>
    <property type="molecule type" value="Genomic_DNA"/>
</dbReference>
<name>A0A0D1YRG5_9EURO</name>
<evidence type="ECO:0000313" key="2">
    <source>
        <dbReference type="Proteomes" id="UP000053599"/>
    </source>
</evidence>
<accession>A0A0D1YRG5</accession>
<dbReference type="HOGENOM" id="CLU_1938174_0_0_1"/>
<protein>
    <submittedName>
        <fullName evidence="1">Uncharacterized protein</fullName>
    </submittedName>
</protein>
<evidence type="ECO:0000313" key="1">
    <source>
        <dbReference type="EMBL" id="KIV85317.1"/>
    </source>
</evidence>
<reference evidence="1 2" key="1">
    <citation type="submission" date="2015-01" db="EMBL/GenBank/DDBJ databases">
        <title>The Genome Sequence of Exophiala sideris CBS121828.</title>
        <authorList>
            <consortium name="The Broad Institute Genomics Platform"/>
            <person name="Cuomo C."/>
            <person name="de Hoog S."/>
            <person name="Gorbushina A."/>
            <person name="Stielow B."/>
            <person name="Teixiera M."/>
            <person name="Abouelleil A."/>
            <person name="Chapman S.B."/>
            <person name="Priest M."/>
            <person name="Young S.K."/>
            <person name="Wortman J."/>
            <person name="Nusbaum C."/>
            <person name="Birren B."/>
        </authorList>
    </citation>
    <scope>NUCLEOTIDE SEQUENCE [LARGE SCALE GENOMIC DNA]</scope>
    <source>
        <strain evidence="1 2">CBS 121828</strain>
    </source>
</reference>
<dbReference type="Proteomes" id="UP000053599">
    <property type="component" value="Unassembled WGS sequence"/>
</dbReference>
<sequence>MHPTRRLQLPRRRNQMVALSNNKFRVEQDSRRKDASLVASRRNCLTKKPIHSMRRRWRKSMRREKGELESGNLLAESNIVSARKRQTGLHEALDVRSNSGDRDWDEDMNCRAEFRQTTWSYLNRKMRPRM</sequence>
<gene>
    <name evidence="1" type="ORF">PV11_01021</name>
</gene>
<proteinExistence type="predicted"/>
<dbReference type="AlphaFoldDB" id="A0A0D1YRG5"/>
<organism evidence="1 2">
    <name type="scientific">Exophiala sideris</name>
    <dbReference type="NCBI Taxonomy" id="1016849"/>
    <lineage>
        <taxon>Eukaryota</taxon>
        <taxon>Fungi</taxon>
        <taxon>Dikarya</taxon>
        <taxon>Ascomycota</taxon>
        <taxon>Pezizomycotina</taxon>
        <taxon>Eurotiomycetes</taxon>
        <taxon>Chaetothyriomycetidae</taxon>
        <taxon>Chaetothyriales</taxon>
        <taxon>Herpotrichiellaceae</taxon>
        <taxon>Exophiala</taxon>
    </lineage>
</organism>